<dbReference type="SUPFAM" id="SSF117782">
    <property type="entry name" value="YbjQ-like"/>
    <property type="match status" value="1"/>
</dbReference>
<evidence type="ECO:0000313" key="3">
    <source>
        <dbReference type="EMBL" id="MBT9144440.1"/>
    </source>
</evidence>
<dbReference type="EMBL" id="QLTW01000008">
    <property type="protein sequence ID" value="MBT9144440.1"/>
    <property type="molecule type" value="Genomic_DNA"/>
</dbReference>
<evidence type="ECO:0000256" key="2">
    <source>
        <dbReference type="HAMAP-Rule" id="MF_00338"/>
    </source>
</evidence>
<dbReference type="Proteomes" id="UP000811545">
    <property type="component" value="Unassembled WGS sequence"/>
</dbReference>
<proteinExistence type="inferred from homology"/>
<protein>
    <recommendedName>
        <fullName evidence="2">UPF0145 protein DDT42_00281</fullName>
    </recommendedName>
</protein>
<comment type="caution">
    <text evidence="3">The sequence shown here is derived from an EMBL/GenBank/DDBJ whole genome shotgun (WGS) entry which is preliminary data.</text>
</comment>
<dbReference type="HAMAP" id="MF_00338">
    <property type="entry name" value="UPF0145"/>
    <property type="match status" value="1"/>
</dbReference>
<dbReference type="Pfam" id="PF01906">
    <property type="entry name" value="YbjQ_1"/>
    <property type="match status" value="1"/>
</dbReference>
<name>A0A9E2BF43_PSYF1</name>
<gene>
    <name evidence="3" type="ORF">DDT42_00281</name>
</gene>
<dbReference type="AlphaFoldDB" id="A0A9E2BF43"/>
<dbReference type="PANTHER" id="PTHR34068:SF2">
    <property type="entry name" value="UPF0145 PROTEIN SCO3412"/>
    <property type="match status" value="1"/>
</dbReference>
<dbReference type="InterPro" id="IPR035439">
    <property type="entry name" value="UPF0145_dom_sf"/>
</dbReference>
<dbReference type="PANTHER" id="PTHR34068">
    <property type="entry name" value="UPF0145 PROTEIN YBJQ"/>
    <property type="match status" value="1"/>
</dbReference>
<accession>A0A9E2BF43</accession>
<dbReference type="Gene3D" id="3.30.110.70">
    <property type="entry name" value="Hypothetical protein apc22750. Chain B"/>
    <property type="match status" value="1"/>
</dbReference>
<reference evidence="3 4" key="1">
    <citation type="journal article" date="2021" name="bioRxiv">
        <title>Unique metabolic strategies in Hadean analogues reveal hints for primordial physiology.</title>
        <authorList>
            <person name="Nobu M.K."/>
            <person name="Nakai R."/>
            <person name="Tamazawa S."/>
            <person name="Mori H."/>
            <person name="Toyoda A."/>
            <person name="Ijiri A."/>
            <person name="Suzuki S."/>
            <person name="Kurokawa K."/>
            <person name="Kamagata Y."/>
            <person name="Tamaki H."/>
        </authorList>
    </citation>
    <scope>NUCLEOTIDE SEQUENCE [LARGE SCALE GENOMIC DNA]</scope>
    <source>
        <strain evidence="3">BS525</strain>
    </source>
</reference>
<dbReference type="InterPro" id="IPR002765">
    <property type="entry name" value="UPF0145_YbjQ-like"/>
</dbReference>
<comment type="similarity">
    <text evidence="1 2">Belongs to the UPF0145 family.</text>
</comment>
<evidence type="ECO:0000256" key="1">
    <source>
        <dbReference type="ARBA" id="ARBA00010751"/>
    </source>
</evidence>
<sequence length="100" mass="10706">MLITTCNLNVDYKIIGLVKGSSMRAVHLGKDILAAFRKLFGGTVSEYAALLEEAREEAIKKMITEAEKLGANAIIEVRFATSTITSGAAEIIAYGTAVKI</sequence>
<evidence type="ECO:0000313" key="4">
    <source>
        <dbReference type="Proteomes" id="UP000811545"/>
    </source>
</evidence>
<organism evidence="3 4">
    <name type="scientific">Psychracetigena formicireducens</name>
    <dbReference type="NCBI Taxonomy" id="2986056"/>
    <lineage>
        <taxon>Bacteria</taxon>
        <taxon>Bacillati</taxon>
        <taxon>Candidatus Lithacetigenota</taxon>
        <taxon>Candidatus Psychracetigena</taxon>
    </lineage>
</organism>